<keyword evidence="4" id="KW-1185">Reference proteome</keyword>
<sequence>MAGEKEGKTSATSPLPPCGEVDVSVASHSRNSRRTSYPHNKWCQNPRRPI</sequence>
<gene>
    <name evidence="2" type="ORF">GSMUA_260090.1</name>
</gene>
<dbReference type="EnsemblPlants" id="Ma05_t07790.1">
    <property type="protein sequence ID" value="Ma05_p07790.1"/>
    <property type="gene ID" value="Ma05_g07790"/>
</dbReference>
<dbReference type="Proteomes" id="UP000012960">
    <property type="component" value="Unplaced"/>
</dbReference>
<protein>
    <submittedName>
        <fullName evidence="2">(wild Malaysian banana) hypothetical protein</fullName>
    </submittedName>
</protein>
<dbReference type="Gramene" id="Ma05_t07790.1">
    <property type="protein sequence ID" value="Ma05_p07790.1"/>
    <property type="gene ID" value="Ma05_g07790"/>
</dbReference>
<reference evidence="3" key="2">
    <citation type="submission" date="2021-05" db="UniProtKB">
        <authorList>
            <consortium name="EnsemblPlants"/>
        </authorList>
    </citation>
    <scope>IDENTIFICATION</scope>
    <source>
        <strain evidence="3">subsp. malaccensis</strain>
    </source>
</reference>
<evidence type="ECO:0000256" key="1">
    <source>
        <dbReference type="SAM" id="MobiDB-lite"/>
    </source>
</evidence>
<feature type="region of interest" description="Disordered" evidence="1">
    <location>
        <begin position="1"/>
        <end position="50"/>
    </location>
</feature>
<reference evidence="2" key="1">
    <citation type="submission" date="2021-03" db="EMBL/GenBank/DDBJ databases">
        <authorList>
            <consortium name="Genoscope - CEA"/>
            <person name="William W."/>
        </authorList>
    </citation>
    <scope>NUCLEOTIDE SEQUENCE</scope>
    <source>
        <strain evidence="2">Doubled-haploid Pahang</strain>
    </source>
</reference>
<evidence type="ECO:0000313" key="3">
    <source>
        <dbReference type="EnsemblPlants" id="Ma05_p07790.1"/>
    </source>
</evidence>
<evidence type="ECO:0000313" key="2">
    <source>
        <dbReference type="EMBL" id="CAG1837832.1"/>
    </source>
</evidence>
<proteinExistence type="predicted"/>
<feature type="compositionally biased region" description="Polar residues" evidence="1">
    <location>
        <begin position="26"/>
        <end position="38"/>
    </location>
</feature>
<dbReference type="AlphaFoldDB" id="A0A804J223"/>
<dbReference type="InParanoid" id="A0A804J223"/>
<accession>A0A804J223</accession>
<organism evidence="3 4">
    <name type="scientific">Musa acuminata subsp. malaccensis</name>
    <name type="common">Wild banana</name>
    <name type="synonym">Musa malaccensis</name>
    <dbReference type="NCBI Taxonomy" id="214687"/>
    <lineage>
        <taxon>Eukaryota</taxon>
        <taxon>Viridiplantae</taxon>
        <taxon>Streptophyta</taxon>
        <taxon>Embryophyta</taxon>
        <taxon>Tracheophyta</taxon>
        <taxon>Spermatophyta</taxon>
        <taxon>Magnoliopsida</taxon>
        <taxon>Liliopsida</taxon>
        <taxon>Zingiberales</taxon>
        <taxon>Musaceae</taxon>
        <taxon>Musa</taxon>
    </lineage>
</organism>
<name>A0A804J223_MUSAM</name>
<evidence type="ECO:0000313" key="4">
    <source>
        <dbReference type="Proteomes" id="UP000012960"/>
    </source>
</evidence>
<dbReference type="EMBL" id="HG996470">
    <property type="protein sequence ID" value="CAG1837832.1"/>
    <property type="molecule type" value="Genomic_DNA"/>
</dbReference>